<feature type="region of interest" description="Disordered" evidence="1">
    <location>
        <begin position="71"/>
        <end position="110"/>
    </location>
</feature>
<dbReference type="EMBL" id="JH692067">
    <property type="protein sequence ID" value="EIP85311.1"/>
    <property type="molecule type" value="Genomic_DNA"/>
</dbReference>
<dbReference type="Proteomes" id="UP000004682">
    <property type="component" value="Unassembled WGS sequence"/>
</dbReference>
<keyword evidence="4" id="KW-1185">Reference proteome</keyword>
<dbReference type="Pfam" id="PF13699">
    <property type="entry name" value="eCIS_core"/>
    <property type="match status" value="2"/>
</dbReference>
<dbReference type="InterPro" id="IPR025295">
    <property type="entry name" value="eCIS_core_dom"/>
</dbReference>
<feature type="region of interest" description="Disordered" evidence="1">
    <location>
        <begin position="380"/>
        <end position="481"/>
    </location>
</feature>
<accession>A0ABN0FZI2</accession>
<feature type="region of interest" description="Disordered" evidence="1">
    <location>
        <begin position="199"/>
        <end position="218"/>
    </location>
</feature>
<evidence type="ECO:0000313" key="3">
    <source>
        <dbReference type="EMBL" id="EIP85311.1"/>
    </source>
</evidence>
<reference evidence="4" key="1">
    <citation type="journal article" date="2012" name="J. Bacteriol.">
        <title>Revised Genome Sequence of Burkholderia thailandensis MSMB43 with Improved Annotation.</title>
        <authorList>
            <person name="Zhuo Y."/>
            <person name="Liu L."/>
            <person name="Wang Q."/>
            <person name="Liu X."/>
            <person name="Ren B."/>
            <person name="Liu M."/>
            <person name="Ni P."/>
            <person name="Cheng Y.Q."/>
            <person name="Zhang L."/>
        </authorList>
    </citation>
    <scope>NUCLEOTIDE SEQUENCE [LARGE SCALE GENOMIC DNA]</scope>
    <source>
        <strain evidence="4">MSMB43</strain>
    </source>
</reference>
<dbReference type="RefSeq" id="WP_006028781.1">
    <property type="nucleotide sequence ID" value="NZ_JH692067.1"/>
</dbReference>
<name>A0ABN0FZI2_9BURK</name>
<feature type="domain" description="eCIS core" evidence="2">
    <location>
        <begin position="561"/>
        <end position="637"/>
    </location>
</feature>
<evidence type="ECO:0000256" key="1">
    <source>
        <dbReference type="SAM" id="MobiDB-lite"/>
    </source>
</evidence>
<feature type="domain" description="eCIS core" evidence="2">
    <location>
        <begin position="117"/>
        <end position="194"/>
    </location>
</feature>
<feature type="compositionally biased region" description="Low complexity" evidence="1">
    <location>
        <begin position="406"/>
        <end position="429"/>
    </location>
</feature>
<feature type="compositionally biased region" description="Low complexity" evidence="1">
    <location>
        <begin position="1"/>
        <end position="17"/>
    </location>
</feature>
<feature type="compositionally biased region" description="Low complexity" evidence="1">
    <location>
        <begin position="513"/>
        <end position="533"/>
    </location>
</feature>
<organism evidence="3 4">
    <name type="scientific">Burkholderia humptydooensis MSMB43</name>
    <dbReference type="NCBI Taxonomy" id="441157"/>
    <lineage>
        <taxon>Bacteria</taxon>
        <taxon>Pseudomonadati</taxon>
        <taxon>Pseudomonadota</taxon>
        <taxon>Betaproteobacteria</taxon>
        <taxon>Burkholderiales</taxon>
        <taxon>Burkholderiaceae</taxon>
        <taxon>Burkholderia</taxon>
        <taxon>pseudomallei group</taxon>
    </lineage>
</organism>
<evidence type="ECO:0000259" key="2">
    <source>
        <dbReference type="Pfam" id="PF13699"/>
    </source>
</evidence>
<feature type="region of interest" description="Disordered" evidence="1">
    <location>
        <begin position="1"/>
        <end position="24"/>
    </location>
</feature>
<feature type="compositionally biased region" description="Low complexity" evidence="1">
    <location>
        <begin position="461"/>
        <end position="478"/>
    </location>
</feature>
<sequence>MNARLSRAAAHPASAPHARPHKLQRKCACGATATNGETCEACKAKRVQTKLAVGATDDPLEREADRIAEQVTDASGPGAPGAPPPGVQRAANDASAHAGGQSSPASVERALAGAGQPLEPAVRRDMEQRFGHDFFDVRVHADADAHRSAHDVNALAYTAGRHIVFAAHRYAPGTHEGRRLLAHELAHVVQQRAATPVVRAAPKGKGGGKPPKAAVPQVCGRDSRKVKDNWITKVNVDVGSNQLSIEWNDPAKEPALSKSNGGKHDISPGAGKCCVDCNDEKTSQTSGSLCTPKGDTWKVFDTGCALAGHPSAKNPSYFQRSGIAIHSGNTSSPPQSHGCSRTSVGISELIHDNVVVKKTDIAVSGTWAGTRCYMTESTDTLSNRKDVCDGTSVKKEQKPKKKKKAGAPARKAALEPGDGAAPDLLAGGPEPDDDAPEPASALDGDGPGPNNEPASEEAADTPELADAAPDADQPANEDGSAPAVQAKLAVGSVDDPLEREADRIADRVIASSAPDAASDAASDAPVSDAPVSVQRASGNGTGAIRSAPPSVGRALASGGRPLEPAVRRDMERGFGHGFLDVRVHDDAHAHRSARDVGAQAYTSGRHVVFAAGRYAPGTRAGRHLIAHELAHVLQQRNSGSPVVRRSLDGCADLLRAPSVSAVPGSAVHRALAAHFSTTVAGARGVAIPGASAAPLRSQALCGGDDKIIDPQITGGASGTGFPDLARQTPAGVLQVAEIKPAHVNCLVDGEEQELRYIDQGNARDPQQTAWRAAQGIRVVTPMPESAYSPPQMTLSVPGVTVELRTAWCTAGLLAYSLRTSGQPVPVPVPQVRRDTERERLRVSVPSPVAVGAGAVAVGVAAVAGRALWPHFWRVVATRFALRGALAAALSAADGPLPFGELISLGMAIVTVAQIVNDWNDIWRDADRLAAGEAT</sequence>
<proteinExistence type="predicted"/>
<evidence type="ECO:0000313" key="4">
    <source>
        <dbReference type="Proteomes" id="UP000004682"/>
    </source>
</evidence>
<gene>
    <name evidence="3" type="ORF">A33K_17865</name>
</gene>
<feature type="compositionally biased region" description="Basic and acidic residues" evidence="1">
    <location>
        <begin position="382"/>
        <end position="396"/>
    </location>
</feature>
<protein>
    <recommendedName>
        <fullName evidence="2">eCIS core domain-containing protein</fullName>
    </recommendedName>
</protein>
<feature type="region of interest" description="Disordered" evidence="1">
    <location>
        <begin position="513"/>
        <end position="560"/>
    </location>
</feature>